<keyword evidence="2" id="KW-1185">Reference proteome</keyword>
<name>A0A2T0RQY7_9RHOB</name>
<gene>
    <name evidence="1" type="ORF">CLV78_10426</name>
</gene>
<evidence type="ECO:0000313" key="1">
    <source>
        <dbReference type="EMBL" id="PRY23537.1"/>
    </source>
</evidence>
<reference evidence="1 2" key="1">
    <citation type="submission" date="2018-03" db="EMBL/GenBank/DDBJ databases">
        <title>Genomic Encyclopedia of Archaeal and Bacterial Type Strains, Phase II (KMG-II): from individual species to whole genera.</title>
        <authorList>
            <person name="Goeker M."/>
        </authorList>
    </citation>
    <scope>NUCLEOTIDE SEQUENCE [LARGE SCALE GENOMIC DNA]</scope>
    <source>
        <strain evidence="1 2">DSM 29328</strain>
    </source>
</reference>
<sequence length="76" mass="7860">MRYVLPASLTWWSGLASVLTGIAALVLPEGDAISELTVLVARLANAGDASPATLIFVGLGLIGLRDRIERGLAGTQ</sequence>
<proteinExistence type="predicted"/>
<accession>A0A2T0RQY7</accession>
<dbReference type="OrthoDB" id="7869470at2"/>
<dbReference type="Proteomes" id="UP000239480">
    <property type="component" value="Unassembled WGS sequence"/>
</dbReference>
<comment type="caution">
    <text evidence="1">The sequence shown here is derived from an EMBL/GenBank/DDBJ whole genome shotgun (WGS) entry which is preliminary data.</text>
</comment>
<organism evidence="1 2">
    <name type="scientific">Aliiruegeria haliotis</name>
    <dbReference type="NCBI Taxonomy" id="1280846"/>
    <lineage>
        <taxon>Bacteria</taxon>
        <taxon>Pseudomonadati</taxon>
        <taxon>Pseudomonadota</taxon>
        <taxon>Alphaproteobacteria</taxon>
        <taxon>Rhodobacterales</taxon>
        <taxon>Roseobacteraceae</taxon>
        <taxon>Aliiruegeria</taxon>
    </lineage>
</organism>
<protein>
    <submittedName>
        <fullName evidence="1">Uncharacterized protein</fullName>
    </submittedName>
</protein>
<dbReference type="EMBL" id="PVTD01000004">
    <property type="protein sequence ID" value="PRY23537.1"/>
    <property type="molecule type" value="Genomic_DNA"/>
</dbReference>
<evidence type="ECO:0000313" key="2">
    <source>
        <dbReference type="Proteomes" id="UP000239480"/>
    </source>
</evidence>
<dbReference type="AlphaFoldDB" id="A0A2T0RQY7"/>
<dbReference type="RefSeq" id="WP_106204943.1">
    <property type="nucleotide sequence ID" value="NZ_PVTD01000004.1"/>
</dbReference>